<dbReference type="EMBL" id="RCZC01000007">
    <property type="protein sequence ID" value="TPG49482.1"/>
    <property type="molecule type" value="Genomic_DNA"/>
</dbReference>
<evidence type="ECO:0000313" key="1">
    <source>
        <dbReference type="EMBL" id="TPG49482.1"/>
    </source>
</evidence>
<accession>A0A502FJR4</accession>
<dbReference type="RefSeq" id="WP_140851806.1">
    <property type="nucleotide sequence ID" value="NZ_RCZC01000007.1"/>
</dbReference>
<dbReference type="AlphaFoldDB" id="A0A502FJR4"/>
<comment type="caution">
    <text evidence="1">The sequence shown here is derived from an EMBL/GenBank/DDBJ whole genome shotgun (WGS) entry which is preliminary data.</text>
</comment>
<dbReference type="Proteomes" id="UP000319931">
    <property type="component" value="Unassembled WGS sequence"/>
</dbReference>
<dbReference type="OrthoDB" id="9794645at2"/>
<dbReference type="InterPro" id="IPR021440">
    <property type="entry name" value="DUF3089"/>
</dbReference>
<keyword evidence="2" id="KW-1185">Reference proteome</keyword>
<name>A0A502FJR4_9SPHN</name>
<protein>
    <submittedName>
        <fullName evidence="1">DUF3089 domain-containing protein</fullName>
    </submittedName>
</protein>
<dbReference type="Gene3D" id="3.40.50.1820">
    <property type="entry name" value="alpha/beta hydrolase"/>
    <property type="match status" value="1"/>
</dbReference>
<organism evidence="1 2">
    <name type="scientific">Sphingomonas glacialis</name>
    <dbReference type="NCBI Taxonomy" id="658225"/>
    <lineage>
        <taxon>Bacteria</taxon>
        <taxon>Pseudomonadati</taxon>
        <taxon>Pseudomonadota</taxon>
        <taxon>Alphaproteobacteria</taxon>
        <taxon>Sphingomonadales</taxon>
        <taxon>Sphingomonadaceae</taxon>
        <taxon>Sphingomonas</taxon>
    </lineage>
</organism>
<proteinExistence type="predicted"/>
<reference evidence="1 2" key="1">
    <citation type="journal article" date="2019" name="Environ. Microbiol.">
        <title>Species interactions and distinct microbial communities in high Arctic permafrost affected cryosols are associated with the CH4 and CO2 gas fluxes.</title>
        <authorList>
            <person name="Altshuler I."/>
            <person name="Hamel J."/>
            <person name="Turney S."/>
            <person name="Magnuson E."/>
            <person name="Levesque R."/>
            <person name="Greer C."/>
            <person name="Whyte L.G."/>
        </authorList>
    </citation>
    <scope>NUCLEOTIDE SEQUENCE [LARGE SCALE GENOMIC DNA]</scope>
    <source>
        <strain evidence="1 2">E6.1</strain>
    </source>
</reference>
<evidence type="ECO:0000313" key="2">
    <source>
        <dbReference type="Proteomes" id="UP000319931"/>
    </source>
</evidence>
<sequence length="366" mass="39090">MARKFLYIVAVLIVLVIAGAFAYAIWGAELLKLAMVPHSAFVAQPREPAAAYRRADMWLARPDKPGNPALWLPPGYTPEKDGKAAVFFIHPTSFLDRNRWNAPLDDAEANARAELFLRAQASAFNAVGQIWAPRYRQATFGAFLTSQDAAAKALDLAYGDVATAFDAFVAQAGNRPIILAGHSQGALHLLRLLREKVAGKPLAKRVVAAYVIGWPVSRSVDVPTLGLPECRTADKAGCILSWQSFAEPADPALIVDAYQASSGTDGKPRRDTPMVCTNPITGTPDATAPASANLGTLVPSADLASATIVTGQVPARCDSRGLLLIGAPPALGGYVLPGNNYHVYDYSLFWANVRADAARRLASFKP</sequence>
<dbReference type="SUPFAM" id="SSF53474">
    <property type="entry name" value="alpha/beta-Hydrolases"/>
    <property type="match status" value="1"/>
</dbReference>
<gene>
    <name evidence="1" type="ORF">EAH76_18730</name>
</gene>
<dbReference type="Pfam" id="PF11288">
    <property type="entry name" value="DUF3089"/>
    <property type="match status" value="1"/>
</dbReference>
<dbReference type="InterPro" id="IPR029058">
    <property type="entry name" value="AB_hydrolase_fold"/>
</dbReference>